<organism evidence="4 5">
    <name type="scientific">Mixia osmundae (strain CBS 9802 / IAM 14324 / JCM 22182 / KY 12970)</name>
    <dbReference type="NCBI Taxonomy" id="764103"/>
    <lineage>
        <taxon>Eukaryota</taxon>
        <taxon>Fungi</taxon>
        <taxon>Dikarya</taxon>
        <taxon>Basidiomycota</taxon>
        <taxon>Pucciniomycotina</taxon>
        <taxon>Mixiomycetes</taxon>
        <taxon>Mixiales</taxon>
        <taxon>Mixiaceae</taxon>
        <taxon>Mixia</taxon>
    </lineage>
</organism>
<proteinExistence type="inferred from homology"/>
<keyword evidence="2" id="KW-0456">Lyase</keyword>
<evidence type="ECO:0008006" key="6">
    <source>
        <dbReference type="Google" id="ProtNLM"/>
    </source>
</evidence>
<protein>
    <recommendedName>
        <fullName evidence="6">Phenylalanine ammonia-lyase</fullName>
    </recommendedName>
</protein>
<accession>G7DWI2</accession>
<comment type="caution">
    <text evidence="4">The sequence shown here is derived from an EMBL/GenBank/DDBJ whole genome shotgun (WGS) entry which is preliminary data.</text>
</comment>
<dbReference type="GO" id="GO:0016841">
    <property type="term" value="F:ammonia-lyase activity"/>
    <property type="evidence" value="ECO:0007669"/>
    <property type="project" value="InterPro"/>
</dbReference>
<evidence type="ECO:0000256" key="3">
    <source>
        <dbReference type="SAM" id="MobiDB-lite"/>
    </source>
</evidence>
<dbReference type="Gene3D" id="1.20.200.10">
    <property type="entry name" value="Fumarase/aspartase (Central domain)"/>
    <property type="match status" value="1"/>
</dbReference>
<dbReference type="AlphaFoldDB" id="G7DWI2"/>
<feature type="region of interest" description="Disordered" evidence="3">
    <location>
        <begin position="1"/>
        <end position="23"/>
    </location>
</feature>
<evidence type="ECO:0000256" key="1">
    <source>
        <dbReference type="ARBA" id="ARBA00007238"/>
    </source>
</evidence>
<evidence type="ECO:0000313" key="5">
    <source>
        <dbReference type="Proteomes" id="UP000009131"/>
    </source>
</evidence>
<dbReference type="STRING" id="764103.G7DWI2"/>
<dbReference type="PROSITE" id="PS00488">
    <property type="entry name" value="PAL_HISTIDASE"/>
    <property type="match status" value="1"/>
</dbReference>
<dbReference type="GO" id="GO:0005737">
    <property type="term" value="C:cytoplasm"/>
    <property type="evidence" value="ECO:0007669"/>
    <property type="project" value="InterPro"/>
</dbReference>
<evidence type="ECO:0000313" key="4">
    <source>
        <dbReference type="EMBL" id="GAA94942.1"/>
    </source>
</evidence>
<dbReference type="Gene3D" id="1.10.274.20">
    <property type="entry name" value="Phenylalanine ammonia-lyase 1, domain 3"/>
    <property type="match status" value="1"/>
</dbReference>
<dbReference type="HOGENOM" id="CLU_014801_3_1_1"/>
<dbReference type="InterPro" id="IPR022313">
    <property type="entry name" value="Phe/His_NH3-lyase_AS"/>
</dbReference>
<dbReference type="SUPFAM" id="SSF48557">
    <property type="entry name" value="L-aspartase-like"/>
    <property type="match status" value="1"/>
</dbReference>
<sequence length="695" mass="74160">MSNLSRTSGAATNGNGHASSRLPHRAATLDMFTATRSDSIRLNGHSLTVGQVVGLAKSTSDVAIENDPEIARRVGASVDFLASKVGLSLYGVSTGFGGSADTRSSDPAALQLALIEHQLIGVTPTDLTNKLGSSAFKTTEPMANLMPEAIVRGAMAIRANSLTRGHSAVRYSVLEKLCQLVQNKITPCVPLRGSISASGDLSPLSYVVGTLLGHPDVYVTVTDVSNQKHIMPAADALKQFNIEPIVLGPKEGLGLINGTAFSAAAASLALHDSQQLALMSQILTAMSVEAMEGAADSFHPFLHDIARPHVGQVEVAATIYDLLQGSKFVVAEDTEKEINEDKYILRQDRYALRTSAQWIGPQLESLGLAQKQIETELNTTTDNPLIFVEAEKRCQGGNFQAMSVTQSMESVRLCLEHLGKLSFSQMTELLNCTMNRGLPSCLAGSEPSTNYHCKGLDIASASYLSELGFLANPVSTHVQSAEMHNQQINSLALISGRKTIESADVLTLLMSSHLYAVCQALDLRAADATFRRSLDAALVKLVKTHFGSVADADRVASKLAGQICRSLEFNGSMDLDDRMTDLADACLAICIAQDAQLTVASIKSFRADLIVSLTKLYEDARASVIRGDLSAAPFLGKTKAMYLFVRQHLGISFRVGDVASGQPLATIGRSVTKIYEAFKSGAITPIIADILAHAQ</sequence>
<dbReference type="InterPro" id="IPR024083">
    <property type="entry name" value="Fumarase/histidase_N"/>
</dbReference>
<dbReference type="GO" id="GO:0006559">
    <property type="term" value="P:L-phenylalanine catabolic process"/>
    <property type="evidence" value="ECO:0007669"/>
    <property type="project" value="InterPro"/>
</dbReference>
<comment type="similarity">
    <text evidence="1 2">Belongs to the PAL/histidase family.</text>
</comment>
<dbReference type="InterPro" id="IPR023144">
    <property type="entry name" value="Phe_NH3-lyase_shielding_dom_sf"/>
</dbReference>
<dbReference type="eggNOG" id="KOG0222">
    <property type="taxonomic scope" value="Eukaryota"/>
</dbReference>
<evidence type="ECO:0000256" key="2">
    <source>
        <dbReference type="RuleBase" id="RU003954"/>
    </source>
</evidence>
<dbReference type="InterPro" id="IPR008948">
    <property type="entry name" value="L-Aspartase-like"/>
</dbReference>
<dbReference type="Gene3D" id="1.10.275.10">
    <property type="entry name" value="Fumarase/aspartase (N-terminal domain)"/>
    <property type="match status" value="1"/>
</dbReference>
<dbReference type="SMR" id="G7DWI2"/>
<dbReference type="InParanoid" id="G7DWI2"/>
<reference evidence="4 5" key="1">
    <citation type="journal article" date="2011" name="J. Gen. Appl. Microbiol.">
        <title>Draft genome sequencing of the enigmatic basidiomycete Mixia osmundae.</title>
        <authorList>
            <person name="Nishida H."/>
            <person name="Nagatsuka Y."/>
            <person name="Sugiyama J."/>
        </authorList>
    </citation>
    <scope>NUCLEOTIDE SEQUENCE [LARGE SCALE GENOMIC DNA]</scope>
    <source>
        <strain evidence="5">CBS 9802 / IAM 14324 / JCM 22182 / KY 12970</strain>
    </source>
</reference>
<gene>
    <name evidence="4" type="primary">Mo01597</name>
    <name evidence="4" type="ORF">E5Q_01597</name>
</gene>
<dbReference type="InterPro" id="IPR005922">
    <property type="entry name" value="Phe_NH3-lyase"/>
</dbReference>
<dbReference type="RefSeq" id="XP_014565919.1">
    <property type="nucleotide sequence ID" value="XM_014710433.1"/>
</dbReference>
<reference evidence="4 5" key="2">
    <citation type="journal article" date="2012" name="Open Biol.">
        <title>Characteristics of nucleosomes and linker DNA regions on the genome of the basidiomycete Mixia osmundae revealed by mono- and dinucleosome mapping.</title>
        <authorList>
            <person name="Nishida H."/>
            <person name="Kondo S."/>
            <person name="Matsumoto T."/>
            <person name="Suzuki Y."/>
            <person name="Yoshikawa H."/>
            <person name="Taylor T.D."/>
            <person name="Sugiyama J."/>
        </authorList>
    </citation>
    <scope>NUCLEOTIDE SEQUENCE [LARGE SCALE GENOMIC DNA]</scope>
    <source>
        <strain evidence="5">CBS 9802 / IAM 14324 / JCM 22182 / KY 12970</strain>
    </source>
</reference>
<keyword evidence="5" id="KW-1185">Reference proteome</keyword>
<dbReference type="Pfam" id="PF00221">
    <property type="entry name" value="Lyase_aromatic"/>
    <property type="match status" value="1"/>
</dbReference>
<dbReference type="CDD" id="cd00332">
    <property type="entry name" value="PAL-HAL"/>
    <property type="match status" value="1"/>
</dbReference>
<dbReference type="NCBIfam" id="TIGR01226">
    <property type="entry name" value="phe_am_lyase"/>
    <property type="match status" value="1"/>
</dbReference>
<dbReference type="OMA" id="GNFHGDY"/>
<dbReference type="InterPro" id="IPR001106">
    <property type="entry name" value="Aromatic_Lyase"/>
</dbReference>
<dbReference type="OrthoDB" id="10051290at2759"/>
<name>G7DWI2_MIXOS</name>
<feature type="compositionally biased region" description="Polar residues" evidence="3">
    <location>
        <begin position="1"/>
        <end position="18"/>
    </location>
</feature>
<dbReference type="EMBL" id="BABT02000052">
    <property type="protein sequence ID" value="GAA94942.1"/>
    <property type="molecule type" value="Genomic_DNA"/>
</dbReference>
<dbReference type="Proteomes" id="UP000009131">
    <property type="component" value="Unassembled WGS sequence"/>
</dbReference>
<dbReference type="PANTHER" id="PTHR10362">
    <property type="entry name" value="HISTIDINE AMMONIA-LYASE"/>
    <property type="match status" value="1"/>
</dbReference>